<dbReference type="HOGENOM" id="CLU_028840_1_1_1"/>
<keyword evidence="3" id="KW-1185">Reference proteome</keyword>
<dbReference type="PaxDb" id="6239-T02G5.14"/>
<evidence type="ECO:0000259" key="1">
    <source>
        <dbReference type="PROSITE" id="PS50181"/>
    </source>
</evidence>
<sequence>MTEKSYIPFQLLRLPKKALHRAIKHINDIDLINLSFTCEAAKSLVTLLIQTTNSTHLIHLDMREGKIFMSVNMDNDVLLVFCYKDNKPIPNGMFSKGLIKLKDLKTLNIHDTVLLLISNQAITECVGHIQTVLNKRKVEEFYITDNITCSESIFVALNSIKFARICVRPGNNSSFRLFYRDALRKLRFQTDWIEMCCDSSVEFREVLIQNLCLFSAELPFKIKLNELLAIQSSEIFIEWPISSADLNIFLKHWICGFNKRVKCCWIQLENIEVMNEQELLTTLLKNIKHTRSPQNRVINFSLHSFPEILVQGGIDIQNEDGRTATIYFDIPNVFKMCVWNCSL</sequence>
<dbReference type="InterPro" id="IPR001810">
    <property type="entry name" value="F-box_dom"/>
</dbReference>
<dbReference type="PANTHER" id="PTHR22899">
    <property type="entry name" value="CYCLIN-RELATED F-BOX FAMILY"/>
    <property type="match status" value="1"/>
</dbReference>
<dbReference type="Pfam" id="PF00646">
    <property type="entry name" value="F-box"/>
    <property type="match status" value="1"/>
</dbReference>
<dbReference type="KEGG" id="cel:CELE_T02G5.14"/>
<dbReference type="SMR" id="Q8WQD4"/>
<dbReference type="WormBase" id="T02G5.14">
    <property type="protein sequence ID" value="CE48489"/>
    <property type="gene ID" value="WBGene00020170"/>
</dbReference>
<dbReference type="Pfam" id="PF07735">
    <property type="entry name" value="FBA_2"/>
    <property type="match status" value="1"/>
</dbReference>
<protein>
    <submittedName>
        <fullName evidence="2">F-box domain-containing protein</fullName>
    </submittedName>
</protein>
<accession>Q8WQD4</accession>
<dbReference type="InParanoid" id="Q8WQD4"/>
<dbReference type="CTD" id="174163"/>
<dbReference type="Bgee" id="WBGene00020170">
    <property type="expression patterns" value="Expressed in embryo and 3 other cell types or tissues"/>
</dbReference>
<dbReference type="AGR" id="WB:WBGene00020170"/>
<dbReference type="PANTHER" id="PTHR22899:SF0">
    <property type="entry name" value="F-BOX ASSOCIATED DOMAIN-CONTAINING PROTEIN-RELATED"/>
    <property type="match status" value="1"/>
</dbReference>
<feature type="domain" description="F-box" evidence="1">
    <location>
        <begin position="8"/>
        <end position="45"/>
    </location>
</feature>
<dbReference type="PROSITE" id="PS50181">
    <property type="entry name" value="FBOX"/>
    <property type="match status" value="1"/>
</dbReference>
<dbReference type="EMBL" id="BX284602">
    <property type="protein sequence ID" value="CCD69187.2"/>
    <property type="molecule type" value="Genomic_DNA"/>
</dbReference>
<dbReference type="RefSeq" id="NP_741020.2">
    <property type="nucleotide sequence ID" value="NM_171018.4"/>
</dbReference>
<dbReference type="InterPro" id="IPR053222">
    <property type="entry name" value="Zygotic_Embryogenesis-Asso"/>
</dbReference>
<dbReference type="GeneID" id="174163"/>
<dbReference type="InterPro" id="IPR012885">
    <property type="entry name" value="F-box_Sdz-33"/>
</dbReference>
<dbReference type="UCSC" id="T02G5.14">
    <property type="organism name" value="c. elegans"/>
</dbReference>
<dbReference type="OMA" id="WISLIME"/>
<name>Q8WQD4_CAEEL</name>
<gene>
    <name evidence="2" type="ORF">CELE_T02G5.14</name>
    <name evidence="2 4" type="ORF">T02G5.14</name>
</gene>
<dbReference type="Proteomes" id="UP000001940">
    <property type="component" value="Chromosome II"/>
</dbReference>
<evidence type="ECO:0000313" key="2">
    <source>
        <dbReference type="EMBL" id="CCD69187.2"/>
    </source>
</evidence>
<proteinExistence type="predicted"/>
<evidence type="ECO:0000313" key="4">
    <source>
        <dbReference type="WormBase" id="T02G5.14"/>
    </source>
</evidence>
<organism evidence="2 3">
    <name type="scientific">Caenorhabditis elegans</name>
    <dbReference type="NCBI Taxonomy" id="6239"/>
    <lineage>
        <taxon>Eukaryota</taxon>
        <taxon>Metazoa</taxon>
        <taxon>Ecdysozoa</taxon>
        <taxon>Nematoda</taxon>
        <taxon>Chromadorea</taxon>
        <taxon>Rhabditida</taxon>
        <taxon>Rhabditina</taxon>
        <taxon>Rhabditomorpha</taxon>
        <taxon>Rhabditoidea</taxon>
        <taxon>Rhabditidae</taxon>
        <taxon>Peloderinae</taxon>
        <taxon>Caenorhabditis</taxon>
    </lineage>
</organism>
<evidence type="ECO:0000313" key="3">
    <source>
        <dbReference type="Proteomes" id="UP000001940"/>
    </source>
</evidence>
<dbReference type="AlphaFoldDB" id="Q8WQD4"/>
<reference evidence="2 3" key="1">
    <citation type="journal article" date="1998" name="Science">
        <title>Genome sequence of the nematode C. elegans: a platform for investigating biology.</title>
        <authorList>
            <consortium name="The C. elegans sequencing consortium"/>
            <person name="Sulson J.E."/>
            <person name="Waterston R."/>
        </authorList>
    </citation>
    <scope>NUCLEOTIDE SEQUENCE [LARGE SCALE GENOMIC DNA]</scope>
    <source>
        <strain evidence="2 3">Bristol N2</strain>
    </source>
</reference>